<keyword evidence="1 4" id="KW-0349">Heme</keyword>
<dbReference type="EMBL" id="PRLP01000154">
    <property type="protein sequence ID" value="PPC74263.1"/>
    <property type="molecule type" value="Genomic_DNA"/>
</dbReference>
<feature type="signal peptide" evidence="5">
    <location>
        <begin position="1"/>
        <end position="20"/>
    </location>
</feature>
<keyword evidence="2 4" id="KW-0479">Metal-binding</keyword>
<protein>
    <submittedName>
        <fullName evidence="7">Cytochrome C</fullName>
    </submittedName>
</protein>
<evidence type="ECO:0000259" key="6">
    <source>
        <dbReference type="PROSITE" id="PS51007"/>
    </source>
</evidence>
<dbReference type="InterPro" id="IPR009056">
    <property type="entry name" value="Cyt_c-like_dom"/>
</dbReference>
<evidence type="ECO:0000313" key="7">
    <source>
        <dbReference type="EMBL" id="PPC74263.1"/>
    </source>
</evidence>
<accession>A0A2S5KI31</accession>
<keyword evidence="3 4" id="KW-0408">Iron</keyword>
<dbReference type="SUPFAM" id="SSF46626">
    <property type="entry name" value="Cytochrome c"/>
    <property type="match status" value="1"/>
</dbReference>
<sequence>MRWPLLTGVALTLISTTLLARSIPDPHQQPAPGNETAQTPIARAGYSVATNYQLQCAGCHLTSGEGSRANDTPRLAGFVGNFLKVEGGRAFLVRVPGMSQSALNNQQLADMLNWLLNKDGMAGASMPEHFQPYSADEVAAVRQQAMLNLPQTRGKLIEQMKAQGISITDGLGD</sequence>
<organism evidence="7 8">
    <name type="scientific">Proteobacteria bacterium 228</name>
    <dbReference type="NCBI Taxonomy" id="2083153"/>
    <lineage>
        <taxon>Bacteria</taxon>
        <taxon>Pseudomonadati</taxon>
        <taxon>Pseudomonadota</taxon>
    </lineage>
</organism>
<dbReference type="Gene3D" id="1.10.760.10">
    <property type="entry name" value="Cytochrome c-like domain"/>
    <property type="match status" value="1"/>
</dbReference>
<proteinExistence type="predicted"/>
<gene>
    <name evidence="7" type="ORF">C4K68_26785</name>
</gene>
<name>A0A2S5KI31_9PROT</name>
<dbReference type="OrthoDB" id="9811281at2"/>
<feature type="domain" description="Cytochrome c" evidence="6">
    <location>
        <begin position="40"/>
        <end position="149"/>
    </location>
</feature>
<reference evidence="7 8" key="1">
    <citation type="submission" date="2018-02" db="EMBL/GenBank/DDBJ databases">
        <title>novel marine gammaproteobacteria from coastal saline agro ecosystem.</title>
        <authorList>
            <person name="Krishnan R."/>
            <person name="Ramesh Kumar N."/>
        </authorList>
    </citation>
    <scope>NUCLEOTIDE SEQUENCE [LARGE SCALE GENOMIC DNA]</scope>
    <source>
        <strain evidence="7 8">228</strain>
    </source>
</reference>
<evidence type="ECO:0000256" key="2">
    <source>
        <dbReference type="ARBA" id="ARBA00022723"/>
    </source>
</evidence>
<dbReference type="GO" id="GO:0009055">
    <property type="term" value="F:electron transfer activity"/>
    <property type="evidence" value="ECO:0007669"/>
    <property type="project" value="InterPro"/>
</dbReference>
<comment type="caution">
    <text evidence="7">The sequence shown here is derived from an EMBL/GenBank/DDBJ whole genome shotgun (WGS) entry which is preliminary data.</text>
</comment>
<evidence type="ECO:0000256" key="3">
    <source>
        <dbReference type="ARBA" id="ARBA00023004"/>
    </source>
</evidence>
<dbReference type="InterPro" id="IPR036909">
    <property type="entry name" value="Cyt_c-like_dom_sf"/>
</dbReference>
<dbReference type="GO" id="GO:0020037">
    <property type="term" value="F:heme binding"/>
    <property type="evidence" value="ECO:0007669"/>
    <property type="project" value="InterPro"/>
</dbReference>
<evidence type="ECO:0000256" key="1">
    <source>
        <dbReference type="ARBA" id="ARBA00022617"/>
    </source>
</evidence>
<dbReference type="AlphaFoldDB" id="A0A2S5KI31"/>
<evidence type="ECO:0000313" key="8">
    <source>
        <dbReference type="Proteomes" id="UP000238196"/>
    </source>
</evidence>
<dbReference type="Proteomes" id="UP000238196">
    <property type="component" value="Unassembled WGS sequence"/>
</dbReference>
<evidence type="ECO:0000256" key="4">
    <source>
        <dbReference type="PROSITE-ProRule" id="PRU00433"/>
    </source>
</evidence>
<evidence type="ECO:0000256" key="5">
    <source>
        <dbReference type="SAM" id="SignalP"/>
    </source>
</evidence>
<feature type="chain" id="PRO_5015453848" evidence="5">
    <location>
        <begin position="21"/>
        <end position="173"/>
    </location>
</feature>
<keyword evidence="5" id="KW-0732">Signal</keyword>
<dbReference type="PROSITE" id="PS51007">
    <property type="entry name" value="CYTC"/>
    <property type="match status" value="1"/>
</dbReference>
<dbReference type="GO" id="GO:0046872">
    <property type="term" value="F:metal ion binding"/>
    <property type="evidence" value="ECO:0007669"/>
    <property type="project" value="UniProtKB-KW"/>
</dbReference>